<dbReference type="InterPro" id="IPR008271">
    <property type="entry name" value="Ser/Thr_kinase_AS"/>
</dbReference>
<feature type="compositionally biased region" description="Polar residues" evidence="15">
    <location>
        <begin position="458"/>
        <end position="470"/>
    </location>
</feature>
<dbReference type="GeneID" id="106152299"/>
<dbReference type="SUPFAM" id="SSF56112">
    <property type="entry name" value="Protein kinase-like (PK-like)"/>
    <property type="match status" value="1"/>
</dbReference>
<dbReference type="PROSITE" id="PS50106">
    <property type="entry name" value="PDZ"/>
    <property type="match status" value="1"/>
</dbReference>
<feature type="compositionally biased region" description="Low complexity" evidence="15">
    <location>
        <begin position="1332"/>
        <end position="1346"/>
    </location>
</feature>
<evidence type="ECO:0000256" key="4">
    <source>
        <dbReference type="ARBA" id="ARBA00012513"/>
    </source>
</evidence>
<organism evidence="19 20">
    <name type="scientific">Lingula anatina</name>
    <name type="common">Brachiopod</name>
    <name type="synonym">Lingula unguis</name>
    <dbReference type="NCBI Taxonomy" id="7574"/>
    <lineage>
        <taxon>Eukaryota</taxon>
        <taxon>Metazoa</taxon>
        <taxon>Spiralia</taxon>
        <taxon>Lophotrochozoa</taxon>
        <taxon>Brachiopoda</taxon>
        <taxon>Linguliformea</taxon>
        <taxon>Lingulata</taxon>
        <taxon>Lingulida</taxon>
        <taxon>Linguloidea</taxon>
        <taxon>Lingulidae</taxon>
        <taxon>Lingula</taxon>
    </lineage>
</organism>
<evidence type="ECO:0000313" key="19">
    <source>
        <dbReference type="Proteomes" id="UP000085678"/>
    </source>
</evidence>
<evidence type="ECO:0000256" key="7">
    <source>
        <dbReference type="ARBA" id="ARBA00022553"/>
    </source>
</evidence>
<feature type="region of interest" description="Disordered" evidence="15">
    <location>
        <begin position="1"/>
        <end position="38"/>
    </location>
</feature>
<keyword evidence="12" id="KW-0460">Magnesium</keyword>
<feature type="region of interest" description="Disordered" evidence="15">
    <location>
        <begin position="257"/>
        <end position="330"/>
    </location>
</feature>
<dbReference type="InterPro" id="IPR000719">
    <property type="entry name" value="Prot_kinase_dom"/>
</dbReference>
<keyword evidence="8" id="KW-0808">Transferase</keyword>
<feature type="compositionally biased region" description="Low complexity" evidence="15">
    <location>
        <begin position="1560"/>
        <end position="1582"/>
    </location>
</feature>
<feature type="region of interest" description="Disordered" evidence="15">
    <location>
        <begin position="708"/>
        <end position="756"/>
    </location>
</feature>
<evidence type="ECO:0000256" key="13">
    <source>
        <dbReference type="ARBA" id="ARBA00047899"/>
    </source>
</evidence>
<evidence type="ECO:0000256" key="10">
    <source>
        <dbReference type="ARBA" id="ARBA00022777"/>
    </source>
</evidence>
<evidence type="ECO:0000256" key="11">
    <source>
        <dbReference type="ARBA" id="ARBA00022840"/>
    </source>
</evidence>
<dbReference type="Pfam" id="PF08926">
    <property type="entry name" value="DUF1908"/>
    <property type="match status" value="1"/>
</dbReference>
<dbReference type="FunFam" id="1.10.510.10:FF:000012">
    <property type="entry name" value="microtubule-associated serine/threonine-protein kinase 2 isoform X1"/>
    <property type="match status" value="1"/>
</dbReference>
<comment type="subcellular location">
    <subcellularLocation>
        <location evidence="2">Cytoplasm</location>
    </subcellularLocation>
</comment>
<feature type="region of interest" description="Disordered" evidence="15">
    <location>
        <begin position="1105"/>
        <end position="1158"/>
    </location>
</feature>
<comment type="similarity">
    <text evidence="3">Belongs to the protein kinase superfamily. AGC Ser/Thr protein kinase family.</text>
</comment>
<dbReference type="PANTHER" id="PTHR24356:SF414">
    <property type="entry name" value="NON-SPECIFIC SERINE_THREONINE PROTEIN KINASE"/>
    <property type="match status" value="1"/>
</dbReference>
<dbReference type="GO" id="GO:0035556">
    <property type="term" value="P:intracellular signal transduction"/>
    <property type="evidence" value="ECO:0007669"/>
    <property type="project" value="TreeGrafter"/>
</dbReference>
<dbReference type="SMART" id="SM00220">
    <property type="entry name" value="S_TKc"/>
    <property type="match status" value="1"/>
</dbReference>
<dbReference type="InterPro" id="IPR011009">
    <property type="entry name" value="Kinase-like_dom_sf"/>
</dbReference>
<feature type="compositionally biased region" description="Basic and acidic residues" evidence="15">
    <location>
        <begin position="1260"/>
        <end position="1269"/>
    </location>
</feature>
<feature type="compositionally biased region" description="Acidic residues" evidence="15">
    <location>
        <begin position="730"/>
        <end position="745"/>
    </location>
</feature>
<feature type="compositionally biased region" description="Basic residues" evidence="15">
    <location>
        <begin position="1591"/>
        <end position="1608"/>
    </location>
</feature>
<evidence type="ECO:0000256" key="6">
    <source>
        <dbReference type="ARBA" id="ARBA00022527"/>
    </source>
</evidence>
<keyword evidence="7" id="KW-0597">Phosphoprotein</keyword>
<evidence type="ECO:0000259" key="16">
    <source>
        <dbReference type="PROSITE" id="PS50011"/>
    </source>
</evidence>
<keyword evidence="6" id="KW-0723">Serine/threonine-protein kinase</keyword>
<evidence type="ECO:0000256" key="2">
    <source>
        <dbReference type="ARBA" id="ARBA00004496"/>
    </source>
</evidence>
<feature type="region of interest" description="Disordered" evidence="15">
    <location>
        <begin position="1453"/>
        <end position="1728"/>
    </location>
</feature>
<comment type="cofactor">
    <cofactor evidence="1">
        <name>Mg(2+)</name>
        <dbReference type="ChEBI" id="CHEBI:18420"/>
    </cofactor>
</comment>
<feature type="region of interest" description="Disordered" evidence="15">
    <location>
        <begin position="388"/>
        <end position="484"/>
    </location>
</feature>
<feature type="compositionally biased region" description="Polar residues" evidence="15">
    <location>
        <begin position="99"/>
        <end position="112"/>
    </location>
</feature>
<feature type="compositionally biased region" description="Polar residues" evidence="15">
    <location>
        <begin position="1506"/>
        <end position="1533"/>
    </location>
</feature>
<feature type="compositionally biased region" description="Basic and acidic residues" evidence="15">
    <location>
        <begin position="80"/>
        <end position="98"/>
    </location>
</feature>
<dbReference type="InterPro" id="IPR000961">
    <property type="entry name" value="AGC-kinase_C"/>
</dbReference>
<evidence type="ECO:0000256" key="14">
    <source>
        <dbReference type="ARBA" id="ARBA00048679"/>
    </source>
</evidence>
<evidence type="ECO:0000256" key="12">
    <source>
        <dbReference type="ARBA" id="ARBA00022842"/>
    </source>
</evidence>
<evidence type="ECO:0000256" key="3">
    <source>
        <dbReference type="ARBA" id="ARBA00009903"/>
    </source>
</evidence>
<feature type="compositionally biased region" description="Basic and acidic residues" evidence="15">
    <location>
        <begin position="1693"/>
        <end position="1728"/>
    </location>
</feature>
<dbReference type="EC" id="2.7.11.1" evidence="4"/>
<keyword evidence="11" id="KW-0067">ATP-binding</keyword>
<dbReference type="PROSITE" id="PS51285">
    <property type="entry name" value="AGC_KINASE_CTER"/>
    <property type="match status" value="1"/>
</dbReference>
<feature type="domain" description="AGC-kinase C-terminal" evidence="18">
    <location>
        <begin position="1034"/>
        <end position="1099"/>
    </location>
</feature>
<keyword evidence="5" id="KW-0963">Cytoplasm</keyword>
<feature type="region of interest" description="Disordered" evidence="15">
    <location>
        <begin position="1178"/>
        <end position="1314"/>
    </location>
</feature>
<dbReference type="SUPFAM" id="SSF50156">
    <property type="entry name" value="PDZ domain-like"/>
    <property type="match status" value="1"/>
</dbReference>
<feature type="region of interest" description="Disordered" evidence="15">
    <location>
        <begin position="1332"/>
        <end position="1353"/>
    </location>
</feature>
<dbReference type="InterPro" id="IPR015022">
    <property type="entry name" value="MAST_pre-PK_dom"/>
</dbReference>
<keyword evidence="9" id="KW-0547">Nucleotide-binding</keyword>
<accession>A0A2R2MNZ9</accession>
<evidence type="ECO:0000256" key="8">
    <source>
        <dbReference type="ARBA" id="ARBA00022679"/>
    </source>
</evidence>
<proteinExistence type="inferred from homology"/>
<protein>
    <recommendedName>
        <fullName evidence="4">non-specific serine/threonine protein kinase</fullName>
        <ecNumber evidence="4">2.7.11.1</ecNumber>
    </recommendedName>
</protein>
<dbReference type="GO" id="GO:0005737">
    <property type="term" value="C:cytoplasm"/>
    <property type="evidence" value="ECO:0007669"/>
    <property type="project" value="UniProtKB-SubCell"/>
</dbReference>
<dbReference type="GO" id="GO:0005524">
    <property type="term" value="F:ATP binding"/>
    <property type="evidence" value="ECO:0007669"/>
    <property type="project" value="UniProtKB-KW"/>
</dbReference>
<dbReference type="InterPro" id="IPR023142">
    <property type="entry name" value="MAST_pre-PK_dom_sf"/>
</dbReference>
<dbReference type="PANTHER" id="PTHR24356">
    <property type="entry name" value="SERINE/THREONINE-PROTEIN KINASE"/>
    <property type="match status" value="1"/>
</dbReference>
<dbReference type="FunCoup" id="A0A2R2MNZ9">
    <property type="interactions" value="798"/>
</dbReference>
<feature type="compositionally biased region" description="Basic and acidic residues" evidence="15">
    <location>
        <begin position="113"/>
        <end position="134"/>
    </location>
</feature>
<dbReference type="Pfam" id="PF17820">
    <property type="entry name" value="PDZ_6"/>
    <property type="match status" value="1"/>
</dbReference>
<evidence type="ECO:0000256" key="5">
    <source>
        <dbReference type="ARBA" id="ARBA00022490"/>
    </source>
</evidence>
<dbReference type="Gene3D" id="1.10.510.10">
    <property type="entry name" value="Transferase(Phosphotransferase) domain 1"/>
    <property type="match status" value="1"/>
</dbReference>
<dbReference type="CDD" id="cd05609">
    <property type="entry name" value="STKc_MAST"/>
    <property type="match status" value="1"/>
</dbReference>
<feature type="compositionally biased region" description="Basic residues" evidence="15">
    <location>
        <begin position="1469"/>
        <end position="1479"/>
    </location>
</feature>
<dbReference type="SMART" id="SM00228">
    <property type="entry name" value="PDZ"/>
    <property type="match status" value="1"/>
</dbReference>
<gene>
    <name evidence="20" type="primary">LOC106152299</name>
</gene>
<comment type="catalytic activity">
    <reaction evidence="14">
        <text>L-seryl-[protein] + ATP = O-phospho-L-seryl-[protein] + ADP + H(+)</text>
        <dbReference type="Rhea" id="RHEA:17989"/>
        <dbReference type="Rhea" id="RHEA-COMP:9863"/>
        <dbReference type="Rhea" id="RHEA-COMP:11604"/>
        <dbReference type="ChEBI" id="CHEBI:15378"/>
        <dbReference type="ChEBI" id="CHEBI:29999"/>
        <dbReference type="ChEBI" id="CHEBI:30616"/>
        <dbReference type="ChEBI" id="CHEBI:83421"/>
        <dbReference type="ChEBI" id="CHEBI:456216"/>
        <dbReference type="EC" id="2.7.11.1"/>
    </reaction>
</comment>
<keyword evidence="10" id="KW-0418">Kinase</keyword>
<feature type="compositionally biased region" description="Low complexity" evidence="15">
    <location>
        <begin position="471"/>
        <end position="480"/>
    </location>
</feature>
<dbReference type="GO" id="GO:0004674">
    <property type="term" value="F:protein serine/threonine kinase activity"/>
    <property type="evidence" value="ECO:0007669"/>
    <property type="project" value="UniProtKB-KW"/>
</dbReference>
<evidence type="ECO:0000256" key="9">
    <source>
        <dbReference type="ARBA" id="ARBA00022741"/>
    </source>
</evidence>
<dbReference type="Pfam" id="PF00069">
    <property type="entry name" value="Pkinase"/>
    <property type="match status" value="1"/>
</dbReference>
<sequence length="1728" mass="192463">MADKGQLFVSKKTMKKKGTPKVDGKKSSLVDTGTPTSGSFVKDEKAAVKQDSKKGVFTSFCEIKSNSKDVKNYTSSLDVKVEKQAKSKEESERKEKDTLQLQVDNNIGNKTEVTQDKEHKTEVTQNYVRDDEQYKPTVGRRGCDCPVGHLQDRDADKGQPQLTASEKNQNEPQGRLLSSSILALARKDKKGIATEVNGDGNTSRPHLCPVNCNETVFRPHSRSFTISDLPSNRTPIIYEEDAPVIVRRRGTTLRVRITPPNSANCLDTKSDYGPRSPSPSNSPRKPLDDLSASIIPRRLLQRTLSEDVRQKRRGSMPLSPTVRHLGLSSSQLSQSSCLPGLGLSHSAERETSNLLRMRQSTLGHSAPNLSSSGPVTTVGNMKELSLSKTSLCRRGSRSQSRKSIIANTSPTLPLRCHSPQNVGSPLDSPRTMSPSQHGHFPFGPGKSREGGRRWSFASLPSSGYGTNTPGSSNVSSQCSSQEKLHQLPYQPTDRELQMLTKHFDSSENIAEAEDDGRLSPVIRPRSRSLSSPAKSPGMESDIMMMNTVYKDRFPNAKIEMEERLDRFIEDNKVLACSEESDGTARFVHHQILELARDCLEKSQEQVISVNYFIELSENLQTLLNDSRERSPHAAEHADPMVNRLLIIISRPARLLECLEFDPEEFYHLLEAAEGQARQVIQTDIPQYIVNKLGLNRDPLADMNDIELSAKEFTAEDKDDESEREGKDEERTGDDDQDGSEEYVEETEPKEAKPPCEDDFETIKLISNGAYGAVFLVRHRETRQRFALKKVLKHNLVLRNQVEQAFAERDILTFTDNPFVVSLYCTFETKKYLCMVLEYVEGGDCATLLKNMGPLPTDMARLYFAETVLALEYLHSYGIVHRDLKPDNLLITSTGHIKLTDFGLSKIGLMNLTTNMYEGSIDKESKQFKDKQVFGTPEYIAPEVILRKGYGKPVDWWSMGVILYEFLVGCVPFFGDTTEELFSQVINVDIEWPEEEEYSVDEDSKNLIISLLQQNPIDRLGTGGAHEVREHVFFLGLDWDGLLRQKAEFIPQLDSEEDTSYFDTRVDRYNHDLEDTEDDADDIMFHSFSSMSPRYSKVYGKFAQMRERKRQEEKARSNSMSAVPDNTDKDVLGRKNSNISECSTSSVETPSNSQRNSISDLEKEVPTLALSIKVDEEVFSSPEVTPRSIASNSTPESSQCESDTLSPIMSRKKSTPKAVKTDPIPLFSISAEEEEEEHGKIHDTGDEPKKEGKKPIHIKPKRPEVKKKEPTFTPPEVMADAQEEPKPKGYLQVDLSEGPPRSTSPRLTFKPMHKSASANALSLHIPAAEELVSQPISSPGSSSSRDASPSRDMLPVIGPLRPAFIIRRSPRGYGFTPKAIRVYHGDTDIYTLHHLVVHVDDNGPAYEAGLRPGNLITHVNTECVVGMLHVQVIKLILKDPSRVSLRVTPLDNTTIKTGGRYRAPHEGKMTRRSYKKKHQRERSGDSHHRKRGRTSLFRRLSTKRAQEQNINSPITPSKTFGCTLNRSLSSGDSMPNSPTRSKSPRSPPIGRVYVGAGGDSVGNTSQSSSSGSSVPNSPASSSQFNRPSSLHGLKHKLAAAKSPHRRKSVHNIPLSPLARTPSPSPMALSPTRSPSPLTVVHGHHQAGSSNTTQTYPTYLNSSPIATCSLSKKTLTRPKSTEPGQGSPALPRRGASPDRLHPSAAKQTKEKQSLNRKSSWHEKREYFESL</sequence>
<feature type="region of interest" description="Disordered" evidence="15">
    <location>
        <begin position="507"/>
        <end position="539"/>
    </location>
</feature>
<dbReference type="OrthoDB" id="10070999at2759"/>
<comment type="catalytic activity">
    <reaction evidence="13">
        <text>L-threonyl-[protein] + ATP = O-phospho-L-threonyl-[protein] + ADP + H(+)</text>
        <dbReference type="Rhea" id="RHEA:46608"/>
        <dbReference type="Rhea" id="RHEA-COMP:11060"/>
        <dbReference type="Rhea" id="RHEA-COMP:11605"/>
        <dbReference type="ChEBI" id="CHEBI:15378"/>
        <dbReference type="ChEBI" id="CHEBI:30013"/>
        <dbReference type="ChEBI" id="CHEBI:30616"/>
        <dbReference type="ChEBI" id="CHEBI:61977"/>
        <dbReference type="ChEBI" id="CHEBI:456216"/>
        <dbReference type="EC" id="2.7.11.1"/>
    </reaction>
</comment>
<dbReference type="SMART" id="SM00133">
    <property type="entry name" value="S_TK_X"/>
    <property type="match status" value="1"/>
</dbReference>
<keyword evidence="19" id="KW-1185">Reference proteome</keyword>
<dbReference type="InterPro" id="IPR041489">
    <property type="entry name" value="PDZ_6"/>
</dbReference>
<dbReference type="STRING" id="7574.A0A2R2MNZ9"/>
<dbReference type="FunFam" id="2.30.42.10:FF:000008">
    <property type="entry name" value="microtubule-associated serine/threonine-protein kinase 4 isoform X2"/>
    <property type="match status" value="1"/>
</dbReference>
<evidence type="ECO:0000256" key="1">
    <source>
        <dbReference type="ARBA" id="ARBA00001946"/>
    </source>
</evidence>
<feature type="compositionally biased region" description="Polar residues" evidence="15">
    <location>
        <begin position="1187"/>
        <end position="1206"/>
    </location>
</feature>
<evidence type="ECO:0000259" key="18">
    <source>
        <dbReference type="PROSITE" id="PS51285"/>
    </source>
</evidence>
<evidence type="ECO:0000313" key="20">
    <source>
        <dbReference type="RefSeq" id="XP_023931928.1"/>
    </source>
</evidence>
<dbReference type="RefSeq" id="XP_023931928.1">
    <property type="nucleotide sequence ID" value="XM_024076160.1"/>
</dbReference>
<name>A0A2R2MNZ9_LINAN</name>
<dbReference type="Gene3D" id="3.30.200.20">
    <property type="entry name" value="Phosphorylase Kinase, domain 1"/>
    <property type="match status" value="1"/>
</dbReference>
<feature type="domain" description="Protein kinase" evidence="16">
    <location>
        <begin position="759"/>
        <end position="1033"/>
    </location>
</feature>
<dbReference type="CDD" id="cd06705">
    <property type="entry name" value="PDZ_MAST"/>
    <property type="match status" value="1"/>
</dbReference>
<evidence type="ECO:0000259" key="17">
    <source>
        <dbReference type="PROSITE" id="PS50106"/>
    </source>
</evidence>
<feature type="compositionally biased region" description="Polar residues" evidence="15">
    <location>
        <begin position="160"/>
        <end position="172"/>
    </location>
</feature>
<feature type="compositionally biased region" description="Basic and acidic residues" evidence="15">
    <location>
        <begin position="1105"/>
        <end position="1115"/>
    </location>
</feature>
<feature type="compositionally biased region" description="Polar residues" evidence="15">
    <location>
        <begin position="1645"/>
        <end position="1671"/>
    </location>
</feature>
<feature type="compositionally biased region" description="Basic and acidic residues" evidence="15">
    <location>
        <begin position="746"/>
        <end position="755"/>
    </location>
</feature>
<feature type="compositionally biased region" description="Polar residues" evidence="15">
    <location>
        <begin position="29"/>
        <end position="38"/>
    </location>
</feature>
<feature type="compositionally biased region" description="Polar residues" evidence="15">
    <location>
        <begin position="1134"/>
        <end position="1158"/>
    </location>
</feature>
<dbReference type="PROSITE" id="PS50011">
    <property type="entry name" value="PROTEIN_KINASE_DOM"/>
    <property type="match status" value="1"/>
</dbReference>
<dbReference type="Gene3D" id="1.20.1480.20">
    <property type="entry name" value="MAST3 pre-PK domain-like"/>
    <property type="match status" value="1"/>
</dbReference>
<dbReference type="InterPro" id="IPR001478">
    <property type="entry name" value="PDZ"/>
</dbReference>
<dbReference type="GO" id="GO:0000287">
    <property type="term" value="F:magnesium ion binding"/>
    <property type="evidence" value="ECO:0007669"/>
    <property type="project" value="InterPro"/>
</dbReference>
<feature type="region of interest" description="Disordered" evidence="15">
    <location>
        <begin position="80"/>
        <end position="175"/>
    </location>
</feature>
<dbReference type="Gene3D" id="2.30.42.10">
    <property type="match status" value="1"/>
</dbReference>
<dbReference type="FunFam" id="1.20.1480.20:FF:000001">
    <property type="entry name" value="microtubule-associated serine/threonine-protein kinase 4 isoform X1"/>
    <property type="match status" value="1"/>
</dbReference>
<dbReference type="SUPFAM" id="SSF140482">
    <property type="entry name" value="MAST3 pre-PK domain-like"/>
    <property type="match status" value="1"/>
</dbReference>
<feature type="compositionally biased region" description="Low complexity" evidence="15">
    <location>
        <begin position="274"/>
        <end position="284"/>
    </location>
</feature>
<dbReference type="FunFam" id="3.30.200.20:FF:000012">
    <property type="entry name" value="microtubule-associated serine/threonine-protein kinase 2 isoform X1"/>
    <property type="match status" value="1"/>
</dbReference>
<feature type="compositionally biased region" description="Basic and acidic residues" evidence="15">
    <location>
        <begin position="1236"/>
        <end position="1253"/>
    </location>
</feature>
<feature type="domain" description="PDZ" evidence="17">
    <location>
        <begin position="1362"/>
        <end position="1450"/>
    </location>
</feature>
<dbReference type="PROSITE" id="PS00108">
    <property type="entry name" value="PROTEIN_KINASE_ST"/>
    <property type="match status" value="1"/>
</dbReference>
<dbReference type="InterPro" id="IPR050236">
    <property type="entry name" value="Ser_Thr_kinase_AGC"/>
</dbReference>
<dbReference type="InterPro" id="IPR037711">
    <property type="entry name" value="MAST"/>
</dbReference>
<reference evidence="20" key="1">
    <citation type="submission" date="2025-08" db="UniProtKB">
        <authorList>
            <consortium name="RefSeq"/>
        </authorList>
    </citation>
    <scope>IDENTIFICATION</scope>
    <source>
        <tissue evidence="20">Gonads</tissue>
    </source>
</reference>
<feature type="compositionally biased region" description="Polar residues" evidence="15">
    <location>
        <begin position="401"/>
        <end position="411"/>
    </location>
</feature>
<dbReference type="InterPro" id="IPR036034">
    <property type="entry name" value="PDZ_sf"/>
</dbReference>
<dbReference type="InParanoid" id="A0A2R2MNZ9"/>
<evidence type="ECO:0000256" key="15">
    <source>
        <dbReference type="SAM" id="MobiDB-lite"/>
    </source>
</evidence>
<dbReference type="Proteomes" id="UP000085678">
    <property type="component" value="Unplaced"/>
</dbReference>